<comment type="subcellular location">
    <subcellularLocation>
        <location evidence="5">Cytoplasm</location>
    </subcellularLocation>
</comment>
<keyword evidence="1 5" id="KW-0963">Cytoplasm</keyword>
<gene>
    <name evidence="5" type="primary">rimM</name>
    <name evidence="7" type="ORF">Ark11_0027</name>
</gene>
<feature type="domain" description="Ribosome maturation factor RimM PRC barrel" evidence="6">
    <location>
        <begin position="106"/>
        <end position="170"/>
    </location>
</feature>
<evidence type="ECO:0000256" key="2">
    <source>
        <dbReference type="ARBA" id="ARBA00022517"/>
    </source>
</evidence>
<dbReference type="InterPro" id="IPR011033">
    <property type="entry name" value="PRC_barrel-like_sf"/>
</dbReference>
<comment type="function">
    <text evidence="5">An accessory protein needed during the final step in the assembly of 30S ribosomal subunit, possibly for assembly of the head region. Essential for efficient processing of 16S rRNA. May be needed both before and after RbfA during the maturation of 16S rRNA. It has affinity for free ribosomal 30S subunits but not for 70S ribosomes.</text>
</comment>
<keyword evidence="4 5" id="KW-0143">Chaperone</keyword>
<keyword evidence="3 5" id="KW-0698">rRNA processing</keyword>
<dbReference type="GO" id="GO:0005840">
    <property type="term" value="C:ribosome"/>
    <property type="evidence" value="ECO:0007669"/>
    <property type="project" value="InterPro"/>
</dbReference>
<evidence type="ECO:0000256" key="1">
    <source>
        <dbReference type="ARBA" id="ARBA00022490"/>
    </source>
</evidence>
<dbReference type="SUPFAM" id="SSF50346">
    <property type="entry name" value="PRC-barrel domain"/>
    <property type="match status" value="1"/>
</dbReference>
<evidence type="ECO:0000256" key="4">
    <source>
        <dbReference type="ARBA" id="ARBA00023186"/>
    </source>
</evidence>
<dbReference type="SUPFAM" id="SSF50447">
    <property type="entry name" value="Translation proteins"/>
    <property type="match status" value="1"/>
</dbReference>
<name>A0A0S4M414_9BURK</name>
<dbReference type="InterPro" id="IPR036976">
    <property type="entry name" value="RimM_N_sf"/>
</dbReference>
<sequence>MEKRNQLDSSWIPVGRVARPFSIGGWFWLYDYGEVISHLRPGLSCRLEKGLDFFQASFLSCFSCSSRLRVLLEGVSDRTSAEYWVGADFMIRRCDFSPISSGEYYWVDLLNMSVENRQGCVLGTVGRIVRGVVDDFLEVNSSSGQFLIPTRHPFFSSVDFSRSVIVVDWHPDG</sequence>
<dbReference type="STRING" id="1561003.Ark11_0027"/>
<dbReference type="Proteomes" id="UP000198651">
    <property type="component" value="Chromosome I"/>
</dbReference>
<evidence type="ECO:0000259" key="6">
    <source>
        <dbReference type="Pfam" id="PF24986"/>
    </source>
</evidence>
<dbReference type="NCBIfam" id="TIGR02273">
    <property type="entry name" value="16S_RimM"/>
    <property type="match status" value="1"/>
</dbReference>
<comment type="subunit">
    <text evidence="5">Binds ribosomal protein uS19.</text>
</comment>
<dbReference type="Pfam" id="PF24986">
    <property type="entry name" value="PRC_RimM"/>
    <property type="match status" value="1"/>
</dbReference>
<dbReference type="RefSeq" id="WP_157722186.1">
    <property type="nucleotide sequence ID" value="NZ_FLSL01000084.1"/>
</dbReference>
<protein>
    <recommendedName>
        <fullName evidence="5">Ribosome maturation factor RimM</fullName>
    </recommendedName>
</protein>
<evidence type="ECO:0000313" key="8">
    <source>
        <dbReference type="Proteomes" id="UP000198651"/>
    </source>
</evidence>
<organism evidence="7 8">
    <name type="scientific">Candidatus Ichthyocystis hellenicum</name>
    <dbReference type="NCBI Taxonomy" id="1561003"/>
    <lineage>
        <taxon>Bacteria</taxon>
        <taxon>Pseudomonadati</taxon>
        <taxon>Pseudomonadota</taxon>
        <taxon>Betaproteobacteria</taxon>
        <taxon>Burkholderiales</taxon>
        <taxon>Candidatus Ichthyocystis</taxon>
    </lineage>
</organism>
<dbReference type="Gene3D" id="2.30.30.240">
    <property type="entry name" value="PRC-barrel domain"/>
    <property type="match status" value="1"/>
</dbReference>
<dbReference type="GO" id="GO:0043022">
    <property type="term" value="F:ribosome binding"/>
    <property type="evidence" value="ECO:0007669"/>
    <property type="project" value="InterPro"/>
</dbReference>
<keyword evidence="2 5" id="KW-0690">Ribosome biogenesis</keyword>
<proteinExistence type="inferred from homology"/>
<dbReference type="GO" id="GO:0042274">
    <property type="term" value="P:ribosomal small subunit biogenesis"/>
    <property type="evidence" value="ECO:0007669"/>
    <property type="project" value="UniProtKB-UniRule"/>
</dbReference>
<evidence type="ECO:0000256" key="3">
    <source>
        <dbReference type="ARBA" id="ARBA00022552"/>
    </source>
</evidence>
<dbReference type="GO" id="GO:0006364">
    <property type="term" value="P:rRNA processing"/>
    <property type="evidence" value="ECO:0007669"/>
    <property type="project" value="UniProtKB-UniRule"/>
</dbReference>
<reference evidence="8" key="1">
    <citation type="submission" date="2015-11" db="EMBL/GenBank/DDBJ databases">
        <authorList>
            <person name="Seth-Smith H.M.B."/>
        </authorList>
    </citation>
    <scope>NUCLEOTIDE SEQUENCE [LARGE SCALE GENOMIC DNA]</scope>
    <source>
        <strain evidence="8">2013Ark11</strain>
    </source>
</reference>
<dbReference type="EMBL" id="LN906597">
    <property type="protein sequence ID" value="CUT16888.1"/>
    <property type="molecule type" value="Genomic_DNA"/>
</dbReference>
<dbReference type="InterPro" id="IPR011961">
    <property type="entry name" value="RimM"/>
</dbReference>
<dbReference type="GO" id="GO:0005737">
    <property type="term" value="C:cytoplasm"/>
    <property type="evidence" value="ECO:0007669"/>
    <property type="project" value="UniProtKB-SubCell"/>
</dbReference>
<dbReference type="AlphaFoldDB" id="A0A0S4M414"/>
<comment type="domain">
    <text evidence="5">The PRC barrel domain binds ribosomal protein uS19.</text>
</comment>
<dbReference type="Gene3D" id="2.40.30.60">
    <property type="entry name" value="RimM"/>
    <property type="match status" value="1"/>
</dbReference>
<dbReference type="PANTHER" id="PTHR33692">
    <property type="entry name" value="RIBOSOME MATURATION FACTOR RIMM"/>
    <property type="match status" value="1"/>
</dbReference>
<dbReference type="HAMAP" id="MF_00014">
    <property type="entry name" value="Ribosome_mat_RimM"/>
    <property type="match status" value="1"/>
</dbReference>
<accession>A0A0S4M414</accession>
<evidence type="ECO:0000313" key="7">
    <source>
        <dbReference type="EMBL" id="CUT16888.1"/>
    </source>
</evidence>
<evidence type="ECO:0000256" key="5">
    <source>
        <dbReference type="HAMAP-Rule" id="MF_00014"/>
    </source>
</evidence>
<keyword evidence="8" id="KW-1185">Reference proteome</keyword>
<dbReference type="InterPro" id="IPR009000">
    <property type="entry name" value="Transl_B-barrel_sf"/>
</dbReference>
<dbReference type="OrthoDB" id="9783509at2"/>
<comment type="similarity">
    <text evidence="5">Belongs to the RimM family.</text>
</comment>
<dbReference type="PANTHER" id="PTHR33692:SF1">
    <property type="entry name" value="RIBOSOME MATURATION FACTOR RIMM"/>
    <property type="match status" value="1"/>
</dbReference>
<dbReference type="InterPro" id="IPR056792">
    <property type="entry name" value="PRC_RimM"/>
</dbReference>